<reference evidence="3" key="1">
    <citation type="submission" date="2019-12" db="EMBL/GenBank/DDBJ databases">
        <title>Complete genome of Terracaulis silvestris 0127_4.</title>
        <authorList>
            <person name="Vieira S."/>
            <person name="Riedel T."/>
            <person name="Sproer C."/>
            <person name="Pascual J."/>
            <person name="Boedeker C."/>
            <person name="Overmann J."/>
        </authorList>
    </citation>
    <scope>NUCLEOTIDE SEQUENCE [LARGE SCALE GENOMIC DNA]</scope>
    <source>
        <strain evidence="3">0127_4</strain>
    </source>
</reference>
<gene>
    <name evidence="2" type="ORF">DSM104635_01508</name>
</gene>
<evidence type="ECO:0000313" key="2">
    <source>
        <dbReference type="EMBL" id="QGZ94681.1"/>
    </source>
</evidence>
<name>A0A6I6MKY7_9CAUL</name>
<dbReference type="SMART" id="SM00987">
    <property type="entry name" value="UreE_C"/>
    <property type="match status" value="1"/>
</dbReference>
<dbReference type="InterPro" id="IPR047124">
    <property type="entry name" value="HI_0220.2"/>
</dbReference>
<dbReference type="SUPFAM" id="SSF52141">
    <property type="entry name" value="Uracil-DNA glycosylase-like"/>
    <property type="match status" value="1"/>
</dbReference>
<dbReference type="PANTHER" id="PTHR42160">
    <property type="entry name" value="URACIL-DNA GLYCOSYLASE SUPERFAMILY PROTEIN"/>
    <property type="match status" value="1"/>
</dbReference>
<sequence>MQPLAPWGSAPSTTQVTHALTKLVKDIEACRVCAEVLPHEPRPVVWVHPEARILIAGQAPGRRVHESGIPWNDPSGDRLRSWINLDREQFYDKRNIAVAAMGFCYPGTVKGADLPPLRECAPLWRPRLLPLLQKVRLTLLVGAYAQRYHLGAAVNRTLGETVRAWRDYPDNVMPLPHPSWRNSAWLKRNPWFETELIPELRRRVSSALR</sequence>
<keyword evidence="3" id="KW-1185">Reference proteome</keyword>
<dbReference type="Gene3D" id="3.40.470.10">
    <property type="entry name" value="Uracil-DNA glycosylase-like domain"/>
    <property type="match status" value="1"/>
</dbReference>
<dbReference type="InterPro" id="IPR036895">
    <property type="entry name" value="Uracil-DNA_glycosylase-like_sf"/>
</dbReference>
<dbReference type="InterPro" id="IPR005122">
    <property type="entry name" value="Uracil-DNA_glycosylase-like"/>
</dbReference>
<protein>
    <submittedName>
        <fullName evidence="2">Uracil DNA glycosylase superfamily protein</fullName>
    </submittedName>
</protein>
<dbReference type="Pfam" id="PF03167">
    <property type="entry name" value="UDG"/>
    <property type="match status" value="1"/>
</dbReference>
<dbReference type="SMART" id="SM00986">
    <property type="entry name" value="UDG"/>
    <property type="match status" value="1"/>
</dbReference>
<dbReference type="Proteomes" id="UP000431269">
    <property type="component" value="Chromosome"/>
</dbReference>
<feature type="domain" description="Uracil-DNA glycosylase-like" evidence="1">
    <location>
        <begin position="44"/>
        <end position="201"/>
    </location>
</feature>
<dbReference type="KEGG" id="tsv:DSM104635_01508"/>
<evidence type="ECO:0000313" key="3">
    <source>
        <dbReference type="Proteomes" id="UP000431269"/>
    </source>
</evidence>
<dbReference type="PANTHER" id="PTHR42160:SF1">
    <property type="entry name" value="URACIL-DNA GLYCOSYLASE SUPERFAMILY PROTEIN"/>
    <property type="match status" value="1"/>
</dbReference>
<proteinExistence type="predicted"/>
<dbReference type="EMBL" id="CP047045">
    <property type="protein sequence ID" value="QGZ94681.1"/>
    <property type="molecule type" value="Genomic_DNA"/>
</dbReference>
<dbReference type="AlphaFoldDB" id="A0A6I6MKY7"/>
<dbReference type="CDD" id="cd10033">
    <property type="entry name" value="UDG_like"/>
    <property type="match status" value="1"/>
</dbReference>
<accession>A0A6I6MKY7</accession>
<evidence type="ECO:0000259" key="1">
    <source>
        <dbReference type="SMART" id="SM00986"/>
    </source>
</evidence>
<organism evidence="2 3">
    <name type="scientific">Terricaulis silvestris</name>
    <dbReference type="NCBI Taxonomy" id="2686094"/>
    <lineage>
        <taxon>Bacteria</taxon>
        <taxon>Pseudomonadati</taxon>
        <taxon>Pseudomonadota</taxon>
        <taxon>Alphaproteobacteria</taxon>
        <taxon>Caulobacterales</taxon>
        <taxon>Caulobacteraceae</taxon>
        <taxon>Terricaulis</taxon>
    </lineage>
</organism>